<organism evidence="1 2">
    <name type="scientific">Leptobacterium flavescens</name>
    <dbReference type="NCBI Taxonomy" id="472055"/>
    <lineage>
        <taxon>Bacteria</taxon>
        <taxon>Pseudomonadati</taxon>
        <taxon>Bacteroidota</taxon>
        <taxon>Flavobacteriia</taxon>
        <taxon>Flavobacteriales</taxon>
        <taxon>Flavobacteriaceae</taxon>
        <taxon>Leptobacterium</taxon>
    </lineage>
</organism>
<dbReference type="Pfam" id="PF10604">
    <property type="entry name" value="Polyketide_cyc2"/>
    <property type="match status" value="1"/>
</dbReference>
<name>A0A6P0UXI6_9FLAO</name>
<dbReference type="Gene3D" id="3.30.530.20">
    <property type="match status" value="1"/>
</dbReference>
<sequence length="163" mass="18610">MSTSYNENVKVEKLSASHRTIYTDIIIDATPEEVWSVLTDTASYRDWAVFLVDIQGEIKDKTKITVVFQINPRKTKLTTIEHTISVNEGKEFYWAEKGPGGIRDNHHFKVESTGDGKTRFIQSDEIMKGITWLAGGNLSKIYAEGYQAFNRNLKAEVERRFTS</sequence>
<dbReference type="InterPro" id="IPR023393">
    <property type="entry name" value="START-like_dom_sf"/>
</dbReference>
<gene>
    <name evidence="1" type="ORF">GWK08_18200</name>
</gene>
<accession>A0A6P0UXI6</accession>
<dbReference type="AlphaFoldDB" id="A0A6P0UXI6"/>
<dbReference type="CDD" id="cd07822">
    <property type="entry name" value="SRPBCC_4"/>
    <property type="match status" value="1"/>
</dbReference>
<proteinExistence type="predicted"/>
<dbReference type="SUPFAM" id="SSF55961">
    <property type="entry name" value="Bet v1-like"/>
    <property type="match status" value="1"/>
</dbReference>
<dbReference type="EMBL" id="JAABOO010000004">
    <property type="protein sequence ID" value="NER15393.1"/>
    <property type="molecule type" value="Genomic_DNA"/>
</dbReference>
<dbReference type="PANTHER" id="PTHR36166:SF1">
    <property type="entry name" value="SRPBCC DOMAIN-CONTAINING PROTEIN"/>
    <property type="match status" value="1"/>
</dbReference>
<dbReference type="PANTHER" id="PTHR36166">
    <property type="entry name" value="CHROMOSOME 9, WHOLE GENOME SHOTGUN SEQUENCE"/>
    <property type="match status" value="1"/>
</dbReference>
<reference evidence="1 2" key="1">
    <citation type="submission" date="2020-01" db="EMBL/GenBank/DDBJ databases">
        <title>Leptobacterium flavescens.</title>
        <authorList>
            <person name="Wang G."/>
        </authorList>
    </citation>
    <scope>NUCLEOTIDE SEQUENCE [LARGE SCALE GENOMIC DNA]</scope>
    <source>
        <strain evidence="1 2">KCTC 22160</strain>
    </source>
</reference>
<evidence type="ECO:0000313" key="1">
    <source>
        <dbReference type="EMBL" id="NER15393.1"/>
    </source>
</evidence>
<dbReference type="RefSeq" id="WP_163608671.1">
    <property type="nucleotide sequence ID" value="NZ_JAABOO010000004.1"/>
</dbReference>
<keyword evidence="2" id="KW-1185">Reference proteome</keyword>
<protein>
    <recommendedName>
        <fullName evidence="3">SRPBCC domain-containing protein</fullName>
    </recommendedName>
</protein>
<comment type="caution">
    <text evidence="1">The sequence shown here is derived from an EMBL/GenBank/DDBJ whole genome shotgun (WGS) entry which is preliminary data.</text>
</comment>
<dbReference type="InterPro" id="IPR019587">
    <property type="entry name" value="Polyketide_cyclase/dehydratase"/>
</dbReference>
<evidence type="ECO:0008006" key="3">
    <source>
        <dbReference type="Google" id="ProtNLM"/>
    </source>
</evidence>
<dbReference type="Proteomes" id="UP000468581">
    <property type="component" value="Unassembled WGS sequence"/>
</dbReference>
<evidence type="ECO:0000313" key="2">
    <source>
        <dbReference type="Proteomes" id="UP000468581"/>
    </source>
</evidence>